<reference evidence="2 3" key="1">
    <citation type="submission" date="2019-01" db="EMBL/GenBank/DDBJ databases">
        <title>Coherence of Microcystis species and biogeography revealed through population genomics.</title>
        <authorList>
            <person name="Perez-Carrascal O.M."/>
            <person name="Terrat Y."/>
            <person name="Giani A."/>
            <person name="Fortin N."/>
            <person name="Tromas N."/>
            <person name="Shapiro B.J."/>
        </authorList>
    </citation>
    <scope>NUCLEOTIDE SEQUENCE [LARGE SCALE GENOMIC DNA]</scope>
    <source>
        <strain evidence="2">Mf_QC_C_20070823_S10D</strain>
    </source>
</reference>
<accession>A0A552KQD3</accession>
<organism evidence="2 3">
    <name type="scientific">Microcystis flos-aquae Mf_QC_C_20070823_S10D</name>
    <dbReference type="NCBI Taxonomy" id="2486236"/>
    <lineage>
        <taxon>Bacteria</taxon>
        <taxon>Bacillati</taxon>
        <taxon>Cyanobacteriota</taxon>
        <taxon>Cyanophyceae</taxon>
        <taxon>Oscillatoriophycideae</taxon>
        <taxon>Chroococcales</taxon>
        <taxon>Microcystaceae</taxon>
        <taxon>Microcystis</taxon>
    </lineage>
</organism>
<name>A0A552KQD3_9CHRO</name>
<dbReference type="EMBL" id="SFAM01000128">
    <property type="protein sequence ID" value="TRV10172.1"/>
    <property type="molecule type" value="Genomic_DNA"/>
</dbReference>
<feature type="transmembrane region" description="Helical" evidence="1">
    <location>
        <begin position="181"/>
        <end position="206"/>
    </location>
</feature>
<sequence length="368" mass="40695">MRIWLYILAGITSALIGWNIGQIFLTDLKILSRFPEVVLFPCVAISLGIGMVMNEIFISNPTRPKLNFRIALVPLLIATLIGLIAGLAAGGIFQLLIQSGVAEFPGRLLGWLFVGAAVGLAEGLTWQFYSMEAGDRDRFRQRLYTSIIGAGVASLVAVGIFEFIRQWLGTSEAFRKAEDPLGFAILGLLLGLTFTITNSPSYMAALRAGKGFEYRKIIPELESIDPQFTSINSVFPNIHKTLKFVSESDAEKIEEGLSIQLPAKGIIKIGSVAKTKGSDGVERGSDIYLPGLPRHIADIKIIGRDAILYPNPTSYNLIELNGRRLTSNEKITLKHNNLITFHVKDNHNPDEPKIYRFVFYNRFLDPQA</sequence>
<evidence type="ECO:0000313" key="2">
    <source>
        <dbReference type="EMBL" id="TRV10172.1"/>
    </source>
</evidence>
<dbReference type="AlphaFoldDB" id="A0A552KQD3"/>
<keyword evidence="1" id="KW-0812">Transmembrane</keyword>
<feature type="transmembrane region" description="Helical" evidence="1">
    <location>
        <begin position="109"/>
        <end position="131"/>
    </location>
</feature>
<feature type="transmembrane region" description="Helical" evidence="1">
    <location>
        <begin position="143"/>
        <end position="161"/>
    </location>
</feature>
<gene>
    <name evidence="2" type="ORF">EWV45_14280</name>
</gene>
<keyword evidence="1" id="KW-1133">Transmembrane helix</keyword>
<evidence type="ECO:0000313" key="3">
    <source>
        <dbReference type="Proteomes" id="UP000315868"/>
    </source>
</evidence>
<feature type="transmembrane region" description="Helical" evidence="1">
    <location>
        <begin position="5"/>
        <end position="25"/>
    </location>
</feature>
<feature type="transmembrane region" description="Helical" evidence="1">
    <location>
        <begin position="70"/>
        <end position="97"/>
    </location>
</feature>
<evidence type="ECO:0000256" key="1">
    <source>
        <dbReference type="SAM" id="Phobius"/>
    </source>
</evidence>
<feature type="transmembrane region" description="Helical" evidence="1">
    <location>
        <begin position="37"/>
        <end position="58"/>
    </location>
</feature>
<comment type="caution">
    <text evidence="2">The sequence shown here is derived from an EMBL/GenBank/DDBJ whole genome shotgun (WGS) entry which is preliminary data.</text>
</comment>
<keyword evidence="1" id="KW-0472">Membrane</keyword>
<proteinExistence type="predicted"/>
<dbReference type="Proteomes" id="UP000315868">
    <property type="component" value="Unassembled WGS sequence"/>
</dbReference>
<protein>
    <submittedName>
        <fullName evidence="2">FHA domain-containing protein</fullName>
    </submittedName>
</protein>